<dbReference type="AlphaFoldDB" id="A0A5D3C582"/>
<accession>A0A5D3C582</accession>
<sequence length="137" mass="15923">MNSMQIERNVVLLIREWSTWAISYLEGERKWTRKKSRGYYRHFVQYYGTIASPLTQLLKLGAFKWTKEAQEAFLKLQNAMVTLPVLALPDFSLPFEIEINASGYGVGAMLVQGKRPIAYYNHTLAMRDRAKPVYEEN</sequence>
<dbReference type="SUPFAM" id="SSF56672">
    <property type="entry name" value="DNA/RNA polymerases"/>
    <property type="match status" value="1"/>
</dbReference>
<name>A0A5D3C582_CUCMM</name>
<evidence type="ECO:0000313" key="3">
    <source>
        <dbReference type="Proteomes" id="UP000321947"/>
    </source>
</evidence>
<gene>
    <name evidence="2" type="ORF">E5676_scaffold70G00100</name>
</gene>
<organism evidence="2 3">
    <name type="scientific">Cucumis melo var. makuwa</name>
    <name type="common">Oriental melon</name>
    <dbReference type="NCBI Taxonomy" id="1194695"/>
    <lineage>
        <taxon>Eukaryota</taxon>
        <taxon>Viridiplantae</taxon>
        <taxon>Streptophyta</taxon>
        <taxon>Embryophyta</taxon>
        <taxon>Tracheophyta</taxon>
        <taxon>Spermatophyta</taxon>
        <taxon>Magnoliopsida</taxon>
        <taxon>eudicotyledons</taxon>
        <taxon>Gunneridae</taxon>
        <taxon>Pentapetalae</taxon>
        <taxon>rosids</taxon>
        <taxon>fabids</taxon>
        <taxon>Cucurbitales</taxon>
        <taxon>Cucurbitaceae</taxon>
        <taxon>Benincaseae</taxon>
        <taxon>Cucumis</taxon>
    </lineage>
</organism>
<dbReference type="PANTHER" id="PTHR34072">
    <property type="entry name" value="ENZYMATIC POLYPROTEIN-RELATED"/>
    <property type="match status" value="1"/>
</dbReference>
<dbReference type="EMBL" id="SSTD01013523">
    <property type="protein sequence ID" value="TYK06484.1"/>
    <property type="molecule type" value="Genomic_DNA"/>
</dbReference>
<protein>
    <submittedName>
        <fullName evidence="2">Transposon Tf2-1 polyprotein isoform X1</fullName>
    </submittedName>
</protein>
<dbReference type="Pfam" id="PF17919">
    <property type="entry name" value="RT_RNaseH_2"/>
    <property type="match status" value="1"/>
</dbReference>
<evidence type="ECO:0000313" key="2">
    <source>
        <dbReference type="EMBL" id="TYK06484.1"/>
    </source>
</evidence>
<dbReference type="Proteomes" id="UP000321947">
    <property type="component" value="Unassembled WGS sequence"/>
</dbReference>
<proteinExistence type="predicted"/>
<dbReference type="PANTHER" id="PTHR34072:SF55">
    <property type="entry name" value="DNA_RNA POLYMERASES SUPERFAMILY PROTEIN"/>
    <property type="match status" value="1"/>
</dbReference>
<dbReference type="InterPro" id="IPR043502">
    <property type="entry name" value="DNA/RNA_pol_sf"/>
</dbReference>
<evidence type="ECO:0000259" key="1">
    <source>
        <dbReference type="Pfam" id="PF17919"/>
    </source>
</evidence>
<dbReference type="InterPro" id="IPR043128">
    <property type="entry name" value="Rev_trsase/Diguanyl_cyclase"/>
</dbReference>
<dbReference type="InterPro" id="IPR041577">
    <property type="entry name" value="RT_RNaseH_2"/>
</dbReference>
<reference evidence="2 3" key="1">
    <citation type="submission" date="2019-08" db="EMBL/GenBank/DDBJ databases">
        <title>Draft genome sequences of two oriental melons (Cucumis melo L. var makuwa).</title>
        <authorList>
            <person name="Kwon S.-Y."/>
        </authorList>
    </citation>
    <scope>NUCLEOTIDE SEQUENCE [LARGE SCALE GENOMIC DNA]</scope>
    <source>
        <strain evidence="3">cv. Chang Bougi</strain>
        <tissue evidence="2">Leaf</tissue>
    </source>
</reference>
<dbReference type="Gene3D" id="3.30.70.270">
    <property type="match status" value="1"/>
</dbReference>
<feature type="domain" description="Reverse transcriptase/retrotransposon-derived protein RNase H-like" evidence="1">
    <location>
        <begin position="65"/>
        <end position="135"/>
    </location>
</feature>
<comment type="caution">
    <text evidence="2">The sequence shown here is derived from an EMBL/GenBank/DDBJ whole genome shotgun (WGS) entry which is preliminary data.</text>
</comment>